<dbReference type="PATRIC" id="fig|1423754.3.peg.3"/>
<dbReference type="RefSeq" id="WP_025080259.1">
    <property type="nucleotide sequence ID" value="NZ_AZGI01000006.1"/>
</dbReference>
<comment type="caution">
    <text evidence="1">The sequence shown here is derived from an EMBL/GenBank/DDBJ whole genome shotgun (WGS) entry which is preliminary data.</text>
</comment>
<dbReference type="InterPro" id="IPR004386">
    <property type="entry name" value="Toxin_YafQ-like"/>
</dbReference>
<dbReference type="OrthoDB" id="2327217at2"/>
<reference evidence="1 2" key="1">
    <citation type="journal article" date="2015" name="Genome Announc.">
        <title>Expanding the biotechnology potential of lactobacilli through comparative genomics of 213 strains and associated genera.</title>
        <authorList>
            <person name="Sun Z."/>
            <person name="Harris H.M."/>
            <person name="McCann A."/>
            <person name="Guo C."/>
            <person name="Argimon S."/>
            <person name="Zhang W."/>
            <person name="Yang X."/>
            <person name="Jeffery I.B."/>
            <person name="Cooney J.C."/>
            <person name="Kagawa T.F."/>
            <person name="Liu W."/>
            <person name="Song Y."/>
            <person name="Salvetti E."/>
            <person name="Wrobel A."/>
            <person name="Rasinkangas P."/>
            <person name="Parkhill J."/>
            <person name="Rea M.C."/>
            <person name="O'Sullivan O."/>
            <person name="Ritari J."/>
            <person name="Douillard F.P."/>
            <person name="Paul Ross R."/>
            <person name="Yang R."/>
            <person name="Briner A.E."/>
            <person name="Felis G.E."/>
            <person name="de Vos W.M."/>
            <person name="Barrangou R."/>
            <person name="Klaenhammer T.R."/>
            <person name="Caufield P.W."/>
            <person name="Cui Y."/>
            <person name="Zhang H."/>
            <person name="O'Toole P.W."/>
        </authorList>
    </citation>
    <scope>NUCLEOTIDE SEQUENCE [LARGE SCALE GENOMIC DNA]</scope>
    <source>
        <strain evidence="1 2">DSM 5661</strain>
    </source>
</reference>
<evidence type="ECO:0000313" key="1">
    <source>
        <dbReference type="EMBL" id="KRM40808.1"/>
    </source>
</evidence>
<dbReference type="InterPro" id="IPR035093">
    <property type="entry name" value="RelE/ParE_toxin_dom_sf"/>
</dbReference>
<dbReference type="eggNOG" id="ENOG5030B94">
    <property type="taxonomic scope" value="Bacteria"/>
</dbReference>
<sequence>MYQITTTNVFDKRFANLKKTFNLTDDEAGDAIETLKYTMKILKRDGKLPRNGNNSHDPDGPFYDHELTDEPWIGFNEYHILGNLLVVYYKIESKKTIRFTTITTHKELRNGSLM</sequence>
<dbReference type="SUPFAM" id="SSF143011">
    <property type="entry name" value="RelE-like"/>
    <property type="match status" value="1"/>
</dbReference>
<dbReference type="Proteomes" id="UP000051223">
    <property type="component" value="Unassembled WGS sequence"/>
</dbReference>
<dbReference type="Pfam" id="PF15738">
    <property type="entry name" value="YafQ_toxin"/>
    <property type="match status" value="1"/>
</dbReference>
<dbReference type="AlphaFoldDB" id="A0A0R1YE71"/>
<proteinExistence type="predicted"/>
<organism evidence="1 2">
    <name type="scientific">Lactobacillus hamsteri DSM 5661 = JCM 6256</name>
    <dbReference type="NCBI Taxonomy" id="1423754"/>
    <lineage>
        <taxon>Bacteria</taxon>
        <taxon>Bacillati</taxon>
        <taxon>Bacillota</taxon>
        <taxon>Bacilli</taxon>
        <taxon>Lactobacillales</taxon>
        <taxon>Lactobacillaceae</taxon>
        <taxon>Lactobacillus</taxon>
    </lineage>
</organism>
<gene>
    <name evidence="1" type="ORF">FC39_GL000003</name>
</gene>
<dbReference type="STRING" id="1423754.FC39_GL000003"/>
<evidence type="ECO:0000313" key="2">
    <source>
        <dbReference type="Proteomes" id="UP000051223"/>
    </source>
</evidence>
<dbReference type="EMBL" id="AZGI01000006">
    <property type="protein sequence ID" value="KRM40808.1"/>
    <property type="molecule type" value="Genomic_DNA"/>
</dbReference>
<dbReference type="Gene3D" id="3.30.2310.20">
    <property type="entry name" value="RelE-like"/>
    <property type="match status" value="1"/>
</dbReference>
<protein>
    <submittedName>
        <fullName evidence="1">Uncharacterized protein</fullName>
    </submittedName>
</protein>
<accession>A0A0R1YE71</accession>
<name>A0A0R1YE71_9LACO</name>
<keyword evidence="2" id="KW-1185">Reference proteome</keyword>